<dbReference type="InterPro" id="IPR007627">
    <property type="entry name" value="RNA_pol_sigma70_r2"/>
</dbReference>
<keyword evidence="5" id="KW-0804">Transcription</keyword>
<evidence type="ECO:0000313" key="8">
    <source>
        <dbReference type="EMBL" id="PXW57862.1"/>
    </source>
</evidence>
<evidence type="ECO:0000256" key="5">
    <source>
        <dbReference type="ARBA" id="ARBA00023163"/>
    </source>
</evidence>
<feature type="domain" description="RNA polymerase sigma factor 70 region 4 type 2" evidence="7">
    <location>
        <begin position="124"/>
        <end position="173"/>
    </location>
</feature>
<evidence type="ECO:0000256" key="3">
    <source>
        <dbReference type="ARBA" id="ARBA00023082"/>
    </source>
</evidence>
<dbReference type="SUPFAM" id="SSF88946">
    <property type="entry name" value="Sigma2 domain of RNA polymerase sigma factors"/>
    <property type="match status" value="1"/>
</dbReference>
<dbReference type="InterPro" id="IPR039425">
    <property type="entry name" value="RNA_pol_sigma-70-like"/>
</dbReference>
<keyword evidence="2" id="KW-0805">Transcription regulation</keyword>
<dbReference type="EMBL" id="QJJK01000006">
    <property type="protein sequence ID" value="PXW57862.1"/>
    <property type="molecule type" value="Genomic_DNA"/>
</dbReference>
<evidence type="ECO:0000313" key="9">
    <source>
        <dbReference type="Proteomes" id="UP000248021"/>
    </source>
</evidence>
<evidence type="ECO:0000256" key="1">
    <source>
        <dbReference type="ARBA" id="ARBA00010641"/>
    </source>
</evidence>
<dbReference type="InterPro" id="IPR036388">
    <property type="entry name" value="WH-like_DNA-bd_sf"/>
</dbReference>
<evidence type="ECO:0000256" key="4">
    <source>
        <dbReference type="ARBA" id="ARBA00023125"/>
    </source>
</evidence>
<keyword evidence="3" id="KW-0731">Sigma factor</keyword>
<dbReference type="AlphaFoldDB" id="A0A2V3U6Y3"/>
<dbReference type="RefSeq" id="WP_110375198.1">
    <property type="nucleotide sequence ID" value="NZ_CAKNFM010000006.1"/>
</dbReference>
<dbReference type="PANTHER" id="PTHR43133:SF58">
    <property type="entry name" value="ECF RNA POLYMERASE SIGMA FACTOR SIGD"/>
    <property type="match status" value="1"/>
</dbReference>
<evidence type="ECO:0000256" key="2">
    <source>
        <dbReference type="ARBA" id="ARBA00023015"/>
    </source>
</evidence>
<dbReference type="SUPFAM" id="SSF88659">
    <property type="entry name" value="Sigma3 and sigma4 domains of RNA polymerase sigma factors"/>
    <property type="match status" value="1"/>
</dbReference>
<dbReference type="GO" id="GO:0016987">
    <property type="term" value="F:sigma factor activity"/>
    <property type="evidence" value="ECO:0007669"/>
    <property type="project" value="UniProtKB-KW"/>
</dbReference>
<comment type="caution">
    <text evidence="8">The sequence shown here is derived from an EMBL/GenBank/DDBJ whole genome shotgun (WGS) entry which is preliminary data.</text>
</comment>
<keyword evidence="9" id="KW-1185">Reference proteome</keyword>
<gene>
    <name evidence="8" type="ORF">C7450_10634</name>
</gene>
<accession>A0A2V3U6Y3</accession>
<dbReference type="InterPro" id="IPR013325">
    <property type="entry name" value="RNA_pol_sigma_r2"/>
</dbReference>
<proteinExistence type="inferred from homology"/>
<evidence type="ECO:0000259" key="6">
    <source>
        <dbReference type="Pfam" id="PF04542"/>
    </source>
</evidence>
<dbReference type="InterPro" id="IPR014284">
    <property type="entry name" value="RNA_pol_sigma-70_dom"/>
</dbReference>
<dbReference type="NCBIfam" id="TIGR02937">
    <property type="entry name" value="sigma70-ECF"/>
    <property type="match status" value="1"/>
</dbReference>
<dbReference type="InterPro" id="IPR013324">
    <property type="entry name" value="RNA_pol_sigma_r3/r4-like"/>
</dbReference>
<organism evidence="8 9">
    <name type="scientific">Chelatococcus asaccharovorans</name>
    <dbReference type="NCBI Taxonomy" id="28210"/>
    <lineage>
        <taxon>Bacteria</taxon>
        <taxon>Pseudomonadati</taxon>
        <taxon>Pseudomonadota</taxon>
        <taxon>Alphaproteobacteria</taxon>
        <taxon>Hyphomicrobiales</taxon>
        <taxon>Chelatococcaceae</taxon>
        <taxon>Chelatococcus</taxon>
    </lineage>
</organism>
<protein>
    <submittedName>
        <fullName evidence="8">RNA polymerase sigma-70 factor (ECF subfamily)</fullName>
    </submittedName>
</protein>
<dbReference type="GO" id="GO:0003677">
    <property type="term" value="F:DNA binding"/>
    <property type="evidence" value="ECO:0007669"/>
    <property type="project" value="UniProtKB-KW"/>
</dbReference>
<dbReference type="PANTHER" id="PTHR43133">
    <property type="entry name" value="RNA POLYMERASE ECF-TYPE SIGMA FACTO"/>
    <property type="match status" value="1"/>
</dbReference>
<dbReference type="OrthoDB" id="7041663at2"/>
<feature type="domain" description="RNA polymerase sigma-70 region 2" evidence="6">
    <location>
        <begin position="37"/>
        <end position="98"/>
    </location>
</feature>
<dbReference type="NCBIfam" id="NF009165">
    <property type="entry name" value="PRK12512.1"/>
    <property type="match status" value="1"/>
</dbReference>
<reference evidence="8 9" key="1">
    <citation type="submission" date="2018-05" db="EMBL/GenBank/DDBJ databases">
        <title>Genomic Encyclopedia of Type Strains, Phase IV (KMG-IV): sequencing the most valuable type-strain genomes for metagenomic binning, comparative biology and taxonomic classification.</title>
        <authorList>
            <person name="Goeker M."/>
        </authorList>
    </citation>
    <scope>NUCLEOTIDE SEQUENCE [LARGE SCALE GENOMIC DNA]</scope>
    <source>
        <strain evidence="8 9">DSM 6462</strain>
    </source>
</reference>
<name>A0A2V3U6Y3_9HYPH</name>
<keyword evidence="4" id="KW-0238">DNA-binding</keyword>
<evidence type="ECO:0000259" key="7">
    <source>
        <dbReference type="Pfam" id="PF08281"/>
    </source>
</evidence>
<dbReference type="Proteomes" id="UP000248021">
    <property type="component" value="Unassembled WGS sequence"/>
</dbReference>
<dbReference type="Gene3D" id="1.10.1740.10">
    <property type="match status" value="1"/>
</dbReference>
<dbReference type="InterPro" id="IPR013249">
    <property type="entry name" value="RNA_pol_sigma70_r4_t2"/>
</dbReference>
<dbReference type="Gene3D" id="1.10.10.10">
    <property type="entry name" value="Winged helix-like DNA-binding domain superfamily/Winged helix DNA-binding domain"/>
    <property type="match status" value="1"/>
</dbReference>
<dbReference type="Pfam" id="PF04542">
    <property type="entry name" value="Sigma70_r2"/>
    <property type="match status" value="1"/>
</dbReference>
<dbReference type="GO" id="GO:0006352">
    <property type="term" value="P:DNA-templated transcription initiation"/>
    <property type="evidence" value="ECO:0007669"/>
    <property type="project" value="InterPro"/>
</dbReference>
<comment type="similarity">
    <text evidence="1">Belongs to the sigma-70 factor family. ECF subfamily.</text>
</comment>
<sequence length="182" mass="20638">MDDREQRWMQLMQAALGGDQPAYQRLLREIAPAIRSVVERRLWRMGAPTGESEDVVQETLLAVHLKRHTWRVGDPLGPWLRTIARNKLIDHLRRRGRRVEVPVEDFAEMLAAPEERPGTEAEDVERHLALLPDKQRSVIRSIAVDGASVGETAERMKMAPGAVRVTLHRAFASLSARLKADE</sequence>
<dbReference type="Pfam" id="PF08281">
    <property type="entry name" value="Sigma70_r4_2"/>
    <property type="match status" value="1"/>
</dbReference>